<reference evidence="1 2" key="1">
    <citation type="submission" date="2018-08" db="EMBL/GenBank/DDBJ databases">
        <title>Comparative genomics of wild bee and flower associated Lactobacillus reveals potential adaptation to the bee host.</title>
        <authorList>
            <person name="Vuong H.Q."/>
            <person name="Mcfrederick Q.S."/>
        </authorList>
    </citation>
    <scope>NUCLEOTIDE SEQUENCE [LARGE SCALE GENOMIC DNA]</scope>
    <source>
        <strain evidence="1 2">HV_04</strain>
    </source>
</reference>
<evidence type="ECO:0000313" key="2">
    <source>
        <dbReference type="Proteomes" id="UP000767392"/>
    </source>
</evidence>
<proteinExistence type="predicted"/>
<sequence>MINDLINCMLNYAFDNKIGFELVNLEPDMQSFTIKSQDLIIVNLNWHNRNEVPFQIAHEISHITNSDNLILYKSKSCKYKLSYEHNADLKALNILIPMYLSRTEYTINNIYPLMEQLAIPKRLTNETKQITSKYIQKGC</sequence>
<accession>A0ABY2YSP7</accession>
<name>A0ABY2YSP7_9LACO</name>
<gene>
    <name evidence="1" type="ORF">DY048_07135</name>
</gene>
<dbReference type="RefSeq" id="WP_105988500.1">
    <property type="nucleotide sequence ID" value="NZ_QUAM01000006.1"/>
</dbReference>
<dbReference type="EMBL" id="QUAM01000006">
    <property type="protein sequence ID" value="TPR12776.1"/>
    <property type="molecule type" value="Genomic_DNA"/>
</dbReference>
<evidence type="ECO:0000313" key="1">
    <source>
        <dbReference type="EMBL" id="TPR12776.1"/>
    </source>
</evidence>
<organism evidence="1 2">
    <name type="scientific">Apilactobacillus timberlakei</name>
    <dbReference type="NCBI Taxonomy" id="2008380"/>
    <lineage>
        <taxon>Bacteria</taxon>
        <taxon>Bacillati</taxon>
        <taxon>Bacillota</taxon>
        <taxon>Bacilli</taxon>
        <taxon>Lactobacillales</taxon>
        <taxon>Lactobacillaceae</taxon>
        <taxon>Apilactobacillus</taxon>
    </lineage>
</organism>
<comment type="caution">
    <text evidence="1">The sequence shown here is derived from an EMBL/GenBank/DDBJ whole genome shotgun (WGS) entry which is preliminary data.</text>
</comment>
<keyword evidence="2" id="KW-1185">Reference proteome</keyword>
<protein>
    <submittedName>
        <fullName evidence="1">ImmA/IrrE family metallo-endopeptidase</fullName>
    </submittedName>
</protein>
<dbReference type="Proteomes" id="UP000767392">
    <property type="component" value="Unassembled WGS sequence"/>
</dbReference>